<dbReference type="PANTHER" id="PTHR37685:SF1">
    <property type="entry name" value="GEO11136P1-RELATED"/>
    <property type="match status" value="1"/>
</dbReference>
<protein>
    <recommendedName>
        <fullName evidence="4">Salivary secreted peptide</fullName>
    </recommendedName>
</protein>
<reference evidence="3" key="2">
    <citation type="submission" date="2025-08" db="UniProtKB">
        <authorList>
            <consortium name="RefSeq"/>
        </authorList>
    </citation>
    <scope>IDENTIFICATION</scope>
</reference>
<dbReference type="RefSeq" id="XP_016933531.3">
    <property type="nucleotide sequence ID" value="XM_017078042.4"/>
</dbReference>
<organism evidence="2 3">
    <name type="scientific">Drosophila suzukii</name>
    <name type="common">Spotted-wing drosophila fruit fly</name>
    <dbReference type="NCBI Taxonomy" id="28584"/>
    <lineage>
        <taxon>Eukaryota</taxon>
        <taxon>Metazoa</taxon>
        <taxon>Ecdysozoa</taxon>
        <taxon>Arthropoda</taxon>
        <taxon>Hexapoda</taxon>
        <taxon>Insecta</taxon>
        <taxon>Pterygota</taxon>
        <taxon>Neoptera</taxon>
        <taxon>Endopterygota</taxon>
        <taxon>Diptera</taxon>
        <taxon>Brachycera</taxon>
        <taxon>Muscomorpha</taxon>
        <taxon>Ephydroidea</taxon>
        <taxon>Drosophilidae</taxon>
        <taxon>Drosophila</taxon>
        <taxon>Sophophora</taxon>
    </lineage>
</organism>
<dbReference type="GeneID" id="108012619"/>
<keyword evidence="2" id="KW-1185">Reference proteome</keyword>
<gene>
    <name evidence="3" type="primary">LOC108012619</name>
</gene>
<evidence type="ECO:0000313" key="3">
    <source>
        <dbReference type="RefSeq" id="XP_016933531.3"/>
    </source>
</evidence>
<feature type="chain" id="PRO_5046927804" description="Salivary secreted peptide" evidence="1">
    <location>
        <begin position="20"/>
        <end position="117"/>
    </location>
</feature>
<evidence type="ECO:0000313" key="2">
    <source>
        <dbReference type="Proteomes" id="UP001652628"/>
    </source>
</evidence>
<feature type="signal peptide" evidence="1">
    <location>
        <begin position="1"/>
        <end position="19"/>
    </location>
</feature>
<dbReference type="Pfam" id="PF15868">
    <property type="entry name" value="MBF2"/>
    <property type="match status" value="1"/>
</dbReference>
<evidence type="ECO:0008006" key="4">
    <source>
        <dbReference type="Google" id="ProtNLM"/>
    </source>
</evidence>
<keyword evidence="1" id="KW-0732">Signal</keyword>
<dbReference type="InterPro" id="IPR031734">
    <property type="entry name" value="MBF2"/>
</dbReference>
<dbReference type="AlphaFoldDB" id="A0AB39ZD51"/>
<reference evidence="2" key="1">
    <citation type="submission" date="2025-05" db="UniProtKB">
        <authorList>
            <consortium name="RefSeq"/>
        </authorList>
    </citation>
    <scope>NUCLEOTIDE SEQUENCE [LARGE SCALE GENOMIC DNA]</scope>
</reference>
<dbReference type="Proteomes" id="UP001652628">
    <property type="component" value="Chromosome 2L"/>
</dbReference>
<evidence type="ECO:0000256" key="1">
    <source>
        <dbReference type="SAM" id="SignalP"/>
    </source>
</evidence>
<sequence length="117" mass="12498">MKVLQIALVFSAILAIALAANASWGAKLSSSKLVSTQNVTIHKKVNQNVTTKIIFPLTGQTNTKTIRYISIIDRFTNSSGPYSTLLSGGPGYISAQVNVTSQPSQGINITAQFWVDA</sequence>
<proteinExistence type="predicted"/>
<dbReference type="PANTHER" id="PTHR37685">
    <property type="entry name" value="GEO11136P1-RELATED"/>
    <property type="match status" value="1"/>
</dbReference>
<accession>A0AB39ZD51</accession>
<name>A0AB39ZD51_DROSZ</name>